<dbReference type="InterPro" id="IPR015424">
    <property type="entry name" value="PyrdxlP-dep_Trfase"/>
</dbReference>
<dbReference type="PANTHER" id="PTHR43094">
    <property type="entry name" value="AMINOTRANSFERASE"/>
    <property type="match status" value="1"/>
</dbReference>
<dbReference type="Gene3D" id="3.40.640.10">
    <property type="entry name" value="Type I PLP-dependent aspartate aminotransferase-like (Major domain)"/>
    <property type="match status" value="1"/>
</dbReference>
<dbReference type="GO" id="GO:0008483">
    <property type="term" value="F:transaminase activity"/>
    <property type="evidence" value="ECO:0007669"/>
    <property type="project" value="UniProtKB-KW"/>
</dbReference>
<dbReference type="GO" id="GO:0030170">
    <property type="term" value="F:pyridoxal phosphate binding"/>
    <property type="evidence" value="ECO:0007669"/>
    <property type="project" value="InterPro"/>
</dbReference>
<dbReference type="Pfam" id="PF00202">
    <property type="entry name" value="Aminotran_3"/>
    <property type="match status" value="1"/>
</dbReference>
<organism evidence="7 8">
    <name type="scientific">Pseudomonas jessenii</name>
    <dbReference type="NCBI Taxonomy" id="77298"/>
    <lineage>
        <taxon>Bacteria</taxon>
        <taxon>Pseudomonadati</taxon>
        <taxon>Pseudomonadota</taxon>
        <taxon>Gammaproteobacteria</taxon>
        <taxon>Pseudomonadales</taxon>
        <taxon>Pseudomonadaceae</taxon>
        <taxon>Pseudomonas</taxon>
    </lineage>
</organism>
<evidence type="ECO:0000256" key="5">
    <source>
        <dbReference type="ARBA" id="ARBA00022898"/>
    </source>
</evidence>
<comment type="similarity">
    <text evidence="2 6">Belongs to the class-III pyridoxal-phosphate-dependent aminotransferase family.</text>
</comment>
<dbReference type="NCBIfam" id="NF004767">
    <property type="entry name" value="PRK06105.1"/>
    <property type="match status" value="1"/>
</dbReference>
<dbReference type="AlphaFoldDB" id="A0A2W0F4V2"/>
<dbReference type="RefSeq" id="WP_110657035.1">
    <property type="nucleotide sequence ID" value="NZ_PDLL01000007.1"/>
</dbReference>
<protein>
    <submittedName>
        <fullName evidence="7">Aspartate aminotransferase family protein</fullName>
    </submittedName>
</protein>
<dbReference type="PROSITE" id="PS00600">
    <property type="entry name" value="AA_TRANSFER_CLASS_3"/>
    <property type="match status" value="1"/>
</dbReference>
<reference evidence="7 8" key="1">
    <citation type="journal article" date="2018" name="Appl. Microbiol. Biotechnol.">
        <title>Characterization of the caprolactam degradation pathway in Pseudomonas jessenii using mass spectrometry-based proteomics.</title>
        <authorList>
            <person name="Otzen M."/>
            <person name="Palacio C."/>
            <person name="Janssen D.B."/>
        </authorList>
    </citation>
    <scope>NUCLEOTIDE SEQUENCE [LARGE SCALE GENOMIC DNA]</scope>
    <source>
        <strain evidence="7 8">GO3</strain>
    </source>
</reference>
<dbReference type="FunFam" id="3.40.640.10:FF:000014">
    <property type="entry name" value="Adenosylmethionine-8-amino-7-oxononanoate aminotransferase, probable"/>
    <property type="match status" value="1"/>
</dbReference>
<gene>
    <name evidence="7" type="ORF">CRX42_01595</name>
</gene>
<dbReference type="OrthoDB" id="9801052at2"/>
<dbReference type="Gene3D" id="3.90.1150.10">
    <property type="entry name" value="Aspartate Aminotransferase, domain 1"/>
    <property type="match status" value="1"/>
</dbReference>
<dbReference type="InterPro" id="IPR015421">
    <property type="entry name" value="PyrdxlP-dep_Trfase_major"/>
</dbReference>
<dbReference type="InterPro" id="IPR049704">
    <property type="entry name" value="Aminotrans_3_PPA_site"/>
</dbReference>
<evidence type="ECO:0000313" key="8">
    <source>
        <dbReference type="Proteomes" id="UP000247437"/>
    </source>
</evidence>
<evidence type="ECO:0000313" key="7">
    <source>
        <dbReference type="EMBL" id="PYY72335.1"/>
    </source>
</evidence>
<evidence type="ECO:0000256" key="1">
    <source>
        <dbReference type="ARBA" id="ARBA00001933"/>
    </source>
</evidence>
<dbReference type="PANTHER" id="PTHR43094:SF1">
    <property type="entry name" value="AMINOTRANSFERASE CLASS-III"/>
    <property type="match status" value="1"/>
</dbReference>
<sequence>MSNPLHASDIAYHIHSQTNLANHEKVGPTVMVRGEGIYTWDDQGKKYLDAMSGMWSAALGYSEARLEVAALRQMKQLPYHQNFAHRSTEPAIQLAERLISLAPVPMSKVLFACSGSEANDTAIKLAWYYWSALGQPQRRKIISRNRAYHGTTIASASLTGLAHLHQDFGLPLPGFLHVTCPHYYREGLPGETEEDFSTRLAAELETLIEHEGADTIAAFFAEPLMGTGGVITPPAGYFEKIQQVLKRHGILLVADEVICGFGRTGNWWGSQTFGLQPDMITCAKALSASYLPISALMISEPVYQAMKSQSEKIGIFGHGFTYGGHPVPAAVALECLNIYEEQQLPAHAQQLGARLGAGLRKLADHPLVGEVRGAGLMWGVEVVADKATKAAFPKDWKVGLSVSKNTEANGVTARSLNDSVVFAPPLIITVAEVDVVLEAFGKGLDASLAQLREQSRFSG</sequence>
<keyword evidence="4 7" id="KW-0808">Transferase</keyword>
<name>A0A2W0F4V2_PSEJE</name>
<dbReference type="EMBL" id="PDLL01000007">
    <property type="protein sequence ID" value="PYY72335.1"/>
    <property type="molecule type" value="Genomic_DNA"/>
</dbReference>
<evidence type="ECO:0000256" key="2">
    <source>
        <dbReference type="ARBA" id="ARBA00008954"/>
    </source>
</evidence>
<evidence type="ECO:0000256" key="3">
    <source>
        <dbReference type="ARBA" id="ARBA00022576"/>
    </source>
</evidence>
<evidence type="ECO:0000256" key="4">
    <source>
        <dbReference type="ARBA" id="ARBA00022679"/>
    </source>
</evidence>
<dbReference type="Proteomes" id="UP000247437">
    <property type="component" value="Unassembled WGS sequence"/>
</dbReference>
<comment type="cofactor">
    <cofactor evidence="1">
        <name>pyridoxal 5'-phosphate</name>
        <dbReference type="ChEBI" id="CHEBI:597326"/>
    </cofactor>
</comment>
<keyword evidence="5 6" id="KW-0663">Pyridoxal phosphate</keyword>
<dbReference type="InterPro" id="IPR015422">
    <property type="entry name" value="PyrdxlP-dep_Trfase_small"/>
</dbReference>
<dbReference type="PIRSF" id="PIRSF000521">
    <property type="entry name" value="Transaminase_4ab_Lys_Orn"/>
    <property type="match status" value="1"/>
</dbReference>
<dbReference type="InterPro" id="IPR005814">
    <property type="entry name" value="Aminotrans_3"/>
</dbReference>
<evidence type="ECO:0000256" key="6">
    <source>
        <dbReference type="RuleBase" id="RU003560"/>
    </source>
</evidence>
<dbReference type="SUPFAM" id="SSF53383">
    <property type="entry name" value="PLP-dependent transferases"/>
    <property type="match status" value="1"/>
</dbReference>
<keyword evidence="3 7" id="KW-0032">Aminotransferase</keyword>
<accession>A0A2W0F4V2</accession>
<proteinExistence type="inferred from homology"/>
<dbReference type="CDD" id="cd00610">
    <property type="entry name" value="OAT_like"/>
    <property type="match status" value="1"/>
</dbReference>
<comment type="caution">
    <text evidence="7">The sequence shown here is derived from an EMBL/GenBank/DDBJ whole genome shotgun (WGS) entry which is preliminary data.</text>
</comment>